<dbReference type="Proteomes" id="UP000030758">
    <property type="component" value="Unassembled WGS sequence"/>
</dbReference>
<evidence type="ECO:0000256" key="1">
    <source>
        <dbReference type="SAM" id="MobiDB-lite"/>
    </source>
</evidence>
<sequence length="311" mass="35258">MKIPKPVTRHPVFRNIRSAQGAQILEAAKLLEQTSTKLTSTLGKLTFLLNCRDAGLLPKCFQLKWNHTHNRRTNSLLISSGFSLLRATIRDHRRTIAHLRSVSNNTLTFLSDSLRPDFLFQLKHHVKNTCSLIKLNQTVILDKKLESLYGARSWEFRRSNNKNMGPRSQNNRDKTVVNLSSYNLNDAEKVVLNSTNSRPSSEETKRPYNDSTSPKRQPKHASRGGDVHSAFNYRRSIAETTKASAVVQHSSQCLLDLQPAIICRESHLHLRRVKEALFIRNNPTINHDKGVEVSAVQDALIIKSKCRALPS</sequence>
<name>A0A085MSM1_9BILA</name>
<feature type="region of interest" description="Disordered" evidence="1">
    <location>
        <begin position="191"/>
        <end position="228"/>
    </location>
</feature>
<reference evidence="2" key="1">
    <citation type="journal article" date="2014" name="Nat. Genet.">
        <title>Genome and transcriptome of the porcine whipworm Trichuris suis.</title>
        <authorList>
            <person name="Jex A.R."/>
            <person name="Nejsum P."/>
            <person name="Schwarz E.M."/>
            <person name="Hu L."/>
            <person name="Young N.D."/>
            <person name="Hall R.S."/>
            <person name="Korhonen P.K."/>
            <person name="Liao S."/>
            <person name="Thamsborg S."/>
            <person name="Xia J."/>
            <person name="Xu P."/>
            <person name="Wang S."/>
            <person name="Scheerlinck J.P."/>
            <person name="Hofmann A."/>
            <person name="Sternberg P.W."/>
            <person name="Wang J."/>
            <person name="Gasser R.B."/>
        </authorList>
    </citation>
    <scope>NUCLEOTIDE SEQUENCE [LARGE SCALE GENOMIC DNA]</scope>
    <source>
        <strain evidence="2">DCEP-RM93F</strain>
    </source>
</reference>
<dbReference type="AlphaFoldDB" id="A0A085MSM1"/>
<gene>
    <name evidence="2" type="ORF">M514_27613</name>
</gene>
<protein>
    <submittedName>
        <fullName evidence="2">Uncharacterized protein</fullName>
    </submittedName>
</protein>
<dbReference type="EMBL" id="KL367685">
    <property type="protein sequence ID" value="KFD60217.1"/>
    <property type="molecule type" value="Genomic_DNA"/>
</dbReference>
<proteinExistence type="predicted"/>
<evidence type="ECO:0000313" key="2">
    <source>
        <dbReference type="EMBL" id="KFD60217.1"/>
    </source>
</evidence>
<organism evidence="2">
    <name type="scientific">Trichuris suis</name>
    <name type="common">pig whipworm</name>
    <dbReference type="NCBI Taxonomy" id="68888"/>
    <lineage>
        <taxon>Eukaryota</taxon>
        <taxon>Metazoa</taxon>
        <taxon>Ecdysozoa</taxon>
        <taxon>Nematoda</taxon>
        <taxon>Enoplea</taxon>
        <taxon>Dorylaimia</taxon>
        <taxon>Trichinellida</taxon>
        <taxon>Trichuridae</taxon>
        <taxon>Trichuris</taxon>
    </lineage>
</organism>
<accession>A0A085MSM1</accession>